<evidence type="ECO:0000256" key="6">
    <source>
        <dbReference type="SAM" id="Phobius"/>
    </source>
</evidence>
<evidence type="ECO:0000313" key="9">
    <source>
        <dbReference type="Proteomes" id="UP000799536"/>
    </source>
</evidence>
<feature type="transmembrane region" description="Helical" evidence="6">
    <location>
        <begin position="322"/>
        <end position="343"/>
    </location>
</feature>
<feature type="transmembrane region" description="Helical" evidence="6">
    <location>
        <begin position="289"/>
        <end position="310"/>
    </location>
</feature>
<feature type="transmembrane region" description="Helical" evidence="6">
    <location>
        <begin position="147"/>
        <end position="167"/>
    </location>
</feature>
<dbReference type="InterPro" id="IPR036259">
    <property type="entry name" value="MFS_trans_sf"/>
</dbReference>
<dbReference type="GO" id="GO:0022857">
    <property type="term" value="F:transmembrane transporter activity"/>
    <property type="evidence" value="ECO:0007669"/>
    <property type="project" value="InterPro"/>
</dbReference>
<evidence type="ECO:0000256" key="2">
    <source>
        <dbReference type="ARBA" id="ARBA00022692"/>
    </source>
</evidence>
<dbReference type="InterPro" id="IPR020846">
    <property type="entry name" value="MFS_dom"/>
</dbReference>
<dbReference type="Proteomes" id="UP000799536">
    <property type="component" value="Unassembled WGS sequence"/>
</dbReference>
<dbReference type="PANTHER" id="PTHR23501:SF201">
    <property type="entry name" value="MFS AFLATOXIN EFFLUX PUMP"/>
    <property type="match status" value="1"/>
</dbReference>
<dbReference type="OrthoDB" id="10021397at2759"/>
<dbReference type="FunFam" id="1.20.1720.10:FF:000012">
    <property type="entry name" value="MFS toxin efflux pump (AflT)"/>
    <property type="match status" value="1"/>
</dbReference>
<feature type="transmembrane region" description="Helical" evidence="6">
    <location>
        <begin position="173"/>
        <end position="196"/>
    </location>
</feature>
<keyword evidence="2 6" id="KW-0812">Transmembrane</keyword>
<dbReference type="PROSITE" id="PS50850">
    <property type="entry name" value="MFS"/>
    <property type="match status" value="1"/>
</dbReference>
<feature type="transmembrane region" description="Helical" evidence="6">
    <location>
        <begin position="88"/>
        <end position="106"/>
    </location>
</feature>
<dbReference type="EMBL" id="ML994098">
    <property type="protein sequence ID" value="KAF2199074.1"/>
    <property type="molecule type" value="Genomic_DNA"/>
</dbReference>
<dbReference type="InterPro" id="IPR011701">
    <property type="entry name" value="MFS"/>
</dbReference>
<feature type="transmembrane region" description="Helical" evidence="6">
    <location>
        <begin position="247"/>
        <end position="268"/>
    </location>
</feature>
<organism evidence="8 9">
    <name type="scientific">Delitschia confertaspora ATCC 74209</name>
    <dbReference type="NCBI Taxonomy" id="1513339"/>
    <lineage>
        <taxon>Eukaryota</taxon>
        <taxon>Fungi</taxon>
        <taxon>Dikarya</taxon>
        <taxon>Ascomycota</taxon>
        <taxon>Pezizomycotina</taxon>
        <taxon>Dothideomycetes</taxon>
        <taxon>Pleosporomycetidae</taxon>
        <taxon>Pleosporales</taxon>
        <taxon>Delitschiaceae</taxon>
        <taxon>Delitschia</taxon>
    </lineage>
</organism>
<reference evidence="8" key="1">
    <citation type="journal article" date="2020" name="Stud. Mycol.">
        <title>101 Dothideomycetes genomes: a test case for predicting lifestyles and emergence of pathogens.</title>
        <authorList>
            <person name="Haridas S."/>
            <person name="Albert R."/>
            <person name="Binder M."/>
            <person name="Bloem J."/>
            <person name="Labutti K."/>
            <person name="Salamov A."/>
            <person name="Andreopoulos B."/>
            <person name="Baker S."/>
            <person name="Barry K."/>
            <person name="Bills G."/>
            <person name="Bluhm B."/>
            <person name="Cannon C."/>
            <person name="Castanera R."/>
            <person name="Culley D."/>
            <person name="Daum C."/>
            <person name="Ezra D."/>
            <person name="Gonzalez J."/>
            <person name="Henrissat B."/>
            <person name="Kuo A."/>
            <person name="Liang C."/>
            <person name="Lipzen A."/>
            <person name="Lutzoni F."/>
            <person name="Magnuson J."/>
            <person name="Mondo S."/>
            <person name="Nolan M."/>
            <person name="Ohm R."/>
            <person name="Pangilinan J."/>
            <person name="Park H.-J."/>
            <person name="Ramirez L."/>
            <person name="Alfaro M."/>
            <person name="Sun H."/>
            <person name="Tritt A."/>
            <person name="Yoshinaga Y."/>
            <person name="Zwiers L.-H."/>
            <person name="Turgeon B."/>
            <person name="Goodwin S."/>
            <person name="Spatafora J."/>
            <person name="Crous P."/>
            <person name="Grigoriev I."/>
        </authorList>
    </citation>
    <scope>NUCLEOTIDE SEQUENCE</scope>
    <source>
        <strain evidence="8">ATCC 74209</strain>
    </source>
</reference>
<dbReference type="Gene3D" id="1.20.1250.20">
    <property type="entry name" value="MFS general substrate transporter like domains"/>
    <property type="match status" value="1"/>
</dbReference>
<dbReference type="AlphaFoldDB" id="A0A9P4MN55"/>
<evidence type="ECO:0000256" key="3">
    <source>
        <dbReference type="ARBA" id="ARBA00022989"/>
    </source>
</evidence>
<accession>A0A9P4MN55</accession>
<feature type="transmembrane region" description="Helical" evidence="6">
    <location>
        <begin position="352"/>
        <end position="371"/>
    </location>
</feature>
<dbReference type="FunFam" id="1.20.1250.20:FF:000196">
    <property type="entry name" value="MFS toxin efflux pump (AflT)"/>
    <property type="match status" value="1"/>
</dbReference>
<comment type="caution">
    <text evidence="8">The sequence shown here is derived from an EMBL/GenBank/DDBJ whole genome shotgun (WGS) entry which is preliminary data.</text>
</comment>
<name>A0A9P4MN55_9PLEO</name>
<feature type="transmembrane region" description="Helical" evidence="6">
    <location>
        <begin position="21"/>
        <end position="45"/>
    </location>
</feature>
<feature type="transmembrane region" description="Helical" evidence="6">
    <location>
        <begin position="57"/>
        <end position="76"/>
    </location>
</feature>
<protein>
    <submittedName>
        <fullName evidence="8">Major facilitator superfamily transporter</fullName>
    </submittedName>
</protein>
<dbReference type="CDD" id="cd17502">
    <property type="entry name" value="MFS_Azr1_MDR_like"/>
    <property type="match status" value="1"/>
</dbReference>
<comment type="subcellular location">
    <subcellularLocation>
        <location evidence="1">Membrane</location>
        <topology evidence="1">Multi-pass membrane protein</topology>
    </subcellularLocation>
</comment>
<proteinExistence type="predicted"/>
<evidence type="ECO:0000313" key="8">
    <source>
        <dbReference type="EMBL" id="KAF2199074.1"/>
    </source>
</evidence>
<dbReference type="Pfam" id="PF07690">
    <property type="entry name" value="MFS_1"/>
    <property type="match status" value="1"/>
</dbReference>
<keyword evidence="3 6" id="KW-1133">Transmembrane helix</keyword>
<evidence type="ECO:0000259" key="7">
    <source>
        <dbReference type="PROSITE" id="PS50850"/>
    </source>
</evidence>
<dbReference type="SUPFAM" id="SSF103473">
    <property type="entry name" value="MFS general substrate transporter"/>
    <property type="match status" value="1"/>
</dbReference>
<dbReference type="GO" id="GO:0005886">
    <property type="term" value="C:plasma membrane"/>
    <property type="evidence" value="ECO:0007669"/>
    <property type="project" value="TreeGrafter"/>
</dbReference>
<sequence length="549" mass="59087">MHSNERNSATPKYPSTLKLTVILTGIYICIFLVALDRTILGTAIPKITDEFHSIADIGWYGSAYMLTSCSFILLYGRIYTFFSTKYTFLFGVLIFEIGSAICGAAPSSTVLIIGRAIAGLGSSGIFTGAIVIILHTVPLHRRPLLQGLFGACFGVASVAGPLLGGAFTESKATWRWCFYINLPLGAFTVAVCVLFLKIEDKKPELGWKEKLLKLDPLGTVLFLPSIICLLLALQWGGTDMAWSDGRIISLLVAFAVLFVAFVALQYWTRNTTATVPARILLQRSISFGGLYQFFVGAAMLTVSIYLPLWFQAIKGVSAMKSGIDTIPLVLSVVVGSIGSGGVVQRVGYYTQFMFIGSVLMAVGTGLLTTWMTTTGHAKWIGHQVIFGLGVGSSMQQANLAVQTVLKAQDVPTGTSIMAFCQTMGGAIFLSVGQNLFMDKFVGKLWEIRGLDPGPLINAGATALKTAAAPEYLPEVLEAYNYGIVRGPFFASLIVACLTLIGALGMEWRSVKEGMPGDGSTELNARQDEESTVVGADRFETEAQQNPTSR</sequence>
<keyword evidence="4 6" id="KW-0472">Membrane</keyword>
<gene>
    <name evidence="8" type="ORF">GQ43DRAFT_442808</name>
</gene>
<feature type="transmembrane region" description="Helical" evidence="6">
    <location>
        <begin position="488"/>
        <end position="505"/>
    </location>
</feature>
<keyword evidence="9" id="KW-1185">Reference proteome</keyword>
<evidence type="ECO:0000256" key="1">
    <source>
        <dbReference type="ARBA" id="ARBA00004141"/>
    </source>
</evidence>
<feature type="domain" description="Major facilitator superfamily (MFS) profile" evidence="7">
    <location>
        <begin position="22"/>
        <end position="513"/>
    </location>
</feature>
<dbReference type="PANTHER" id="PTHR23501">
    <property type="entry name" value="MAJOR FACILITATOR SUPERFAMILY"/>
    <property type="match status" value="1"/>
</dbReference>
<evidence type="ECO:0000256" key="4">
    <source>
        <dbReference type="ARBA" id="ARBA00023136"/>
    </source>
</evidence>
<feature type="region of interest" description="Disordered" evidence="5">
    <location>
        <begin position="514"/>
        <end position="549"/>
    </location>
</feature>
<evidence type="ECO:0000256" key="5">
    <source>
        <dbReference type="SAM" id="MobiDB-lite"/>
    </source>
</evidence>
<feature type="transmembrane region" description="Helical" evidence="6">
    <location>
        <begin position="112"/>
        <end position="135"/>
    </location>
</feature>
<dbReference type="Gene3D" id="1.20.1720.10">
    <property type="entry name" value="Multidrug resistance protein D"/>
    <property type="match status" value="1"/>
</dbReference>
<feature type="transmembrane region" description="Helical" evidence="6">
    <location>
        <begin position="217"/>
        <end position="235"/>
    </location>
</feature>